<protein>
    <submittedName>
        <fullName evidence="12">Succinate--CoA ligase</fullName>
    </submittedName>
</protein>
<keyword evidence="13" id="KW-1185">Reference proteome</keyword>
<evidence type="ECO:0000256" key="7">
    <source>
        <dbReference type="ARBA" id="ARBA00022842"/>
    </source>
</evidence>
<comment type="cofactor">
    <cofactor evidence="1">
        <name>Mg(2+)</name>
        <dbReference type="ChEBI" id="CHEBI:18420"/>
    </cofactor>
</comment>
<keyword evidence="4 12" id="KW-0436">Ligase</keyword>
<dbReference type="GO" id="GO:0006099">
    <property type="term" value="P:tricarboxylic acid cycle"/>
    <property type="evidence" value="ECO:0007669"/>
    <property type="project" value="UniProtKB-KW"/>
</dbReference>
<comment type="catalytic activity">
    <reaction evidence="9">
        <text>oxaloacetate + acetyl-CoA + ADP + phosphate = citrate + ATP + CoA</text>
        <dbReference type="Rhea" id="RHEA:21160"/>
        <dbReference type="ChEBI" id="CHEBI:16452"/>
        <dbReference type="ChEBI" id="CHEBI:16947"/>
        <dbReference type="ChEBI" id="CHEBI:30616"/>
        <dbReference type="ChEBI" id="CHEBI:43474"/>
        <dbReference type="ChEBI" id="CHEBI:57287"/>
        <dbReference type="ChEBI" id="CHEBI:57288"/>
        <dbReference type="ChEBI" id="CHEBI:456216"/>
        <dbReference type="EC" id="2.3.3.8"/>
    </reaction>
</comment>
<dbReference type="Gene3D" id="3.30.470.20">
    <property type="entry name" value="ATP-grasp fold, B domain"/>
    <property type="match status" value="1"/>
</dbReference>
<evidence type="ECO:0000313" key="12">
    <source>
        <dbReference type="EMBL" id="GAW92805.1"/>
    </source>
</evidence>
<reference evidence="13" key="1">
    <citation type="journal article" date="2017" name="Appl. Environ. Microbiol.">
        <title>Genomic analysis of Calderihabitans maritimus KKC1, a thermophilic hydrogenogenic carboxydotrophic bacterium isolated from marine sediment.</title>
        <authorList>
            <person name="Omae K."/>
            <person name="Yoneda Y."/>
            <person name="Fukuyama Y."/>
            <person name="Yoshida T."/>
            <person name="Sako Y."/>
        </authorList>
    </citation>
    <scope>NUCLEOTIDE SEQUENCE [LARGE SCALE GENOMIC DNA]</scope>
    <source>
        <strain evidence="13">KKC1</strain>
    </source>
</reference>
<keyword evidence="3" id="KW-0816">Tricarboxylic acid cycle</keyword>
<dbReference type="Proteomes" id="UP000197032">
    <property type="component" value="Unassembled WGS sequence"/>
</dbReference>
<dbReference type="PROSITE" id="PS50975">
    <property type="entry name" value="ATP_GRASP"/>
    <property type="match status" value="1"/>
</dbReference>
<dbReference type="InterPro" id="IPR013815">
    <property type="entry name" value="ATP_grasp_subdomain_1"/>
</dbReference>
<evidence type="ECO:0000256" key="1">
    <source>
        <dbReference type="ARBA" id="ARBA00001946"/>
    </source>
</evidence>
<dbReference type="InterPro" id="IPR016102">
    <property type="entry name" value="Succinyl-CoA_synth-like"/>
</dbReference>
<dbReference type="GO" id="GO:0005524">
    <property type="term" value="F:ATP binding"/>
    <property type="evidence" value="ECO:0007669"/>
    <property type="project" value="UniProtKB-UniRule"/>
</dbReference>
<evidence type="ECO:0000256" key="8">
    <source>
        <dbReference type="ARBA" id="ARBA00023315"/>
    </source>
</evidence>
<dbReference type="InterPro" id="IPR011761">
    <property type="entry name" value="ATP-grasp"/>
</dbReference>
<dbReference type="EMBL" id="BDGJ01000101">
    <property type="protein sequence ID" value="GAW92805.1"/>
    <property type="molecule type" value="Genomic_DNA"/>
</dbReference>
<evidence type="ECO:0000256" key="4">
    <source>
        <dbReference type="ARBA" id="ARBA00022598"/>
    </source>
</evidence>
<dbReference type="GO" id="GO:0046872">
    <property type="term" value="F:metal ion binding"/>
    <property type="evidence" value="ECO:0007669"/>
    <property type="project" value="UniProtKB-KW"/>
</dbReference>
<dbReference type="Pfam" id="PF08442">
    <property type="entry name" value="ATP-grasp_2"/>
    <property type="match status" value="1"/>
</dbReference>
<dbReference type="AlphaFoldDB" id="A0A1Z5HU07"/>
<keyword evidence="5" id="KW-0479">Metal-binding</keyword>
<feature type="domain" description="ATP-grasp" evidence="11">
    <location>
        <begin position="10"/>
        <end position="222"/>
    </location>
</feature>
<evidence type="ECO:0000313" key="13">
    <source>
        <dbReference type="Proteomes" id="UP000197032"/>
    </source>
</evidence>
<dbReference type="Gene3D" id="3.40.50.261">
    <property type="entry name" value="Succinyl-CoA synthetase domains"/>
    <property type="match status" value="1"/>
</dbReference>
<keyword evidence="6 10" id="KW-0547">Nucleotide-binding</keyword>
<dbReference type="InterPro" id="IPR032263">
    <property type="entry name" value="Citrate-bd"/>
</dbReference>
<dbReference type="OrthoDB" id="9802602at2"/>
<dbReference type="PIRSF" id="PIRSF001554">
    <property type="entry name" value="SucCS_beta"/>
    <property type="match status" value="1"/>
</dbReference>
<keyword evidence="7" id="KW-0460">Magnesium</keyword>
<evidence type="ECO:0000256" key="5">
    <source>
        <dbReference type="ARBA" id="ARBA00022723"/>
    </source>
</evidence>
<sequence length="407" mass="44953">MARLLENQSKDILRQAGIPVPEYYVAGSPEQAAEIVEKLGKPVVLKALVPIGKRGKAGAIKFADNAEQARVLTGELLQMTVSKYPVQQVLVEEKLEIKEELYVSITIDRVKQLPVIIASLSGGIDVEELTKKHPEKVCTYYVHPWKGLFDYQSREIWAGLGVSGKRLVKLGGLLKKLYKVFEDYEAYILEINPLVVTTDDEIVAAASVMAIDDSAMFRHPELAGKVQMGTERAWRPLTDLEKKAVEVNEADPYRGTARYTEMEDGDIGFMCGGGGGSLLLFDALVEFGGRPANYSEFGGNPSDEKVYGLTKVILSKPGVKGLFVAQNITNNTQVDLVAKGVIRAIRELNIDPKDFPIVVREAGVNEETARRLFAEAGIEYYGDEITMTGAARRMVEKMKERYPGYGE</sequence>
<proteinExistence type="inferred from homology"/>
<dbReference type="GO" id="GO:0004775">
    <property type="term" value="F:succinate-CoA ligase (ADP-forming) activity"/>
    <property type="evidence" value="ECO:0007669"/>
    <property type="project" value="TreeGrafter"/>
</dbReference>
<dbReference type="InterPro" id="IPR013650">
    <property type="entry name" value="ATP-grasp_succ-CoA_synth-type"/>
</dbReference>
<evidence type="ECO:0000256" key="3">
    <source>
        <dbReference type="ARBA" id="ARBA00022532"/>
    </source>
</evidence>
<keyword evidence="10" id="KW-0067">ATP-binding</keyword>
<keyword evidence="8" id="KW-0808">Transferase</keyword>
<dbReference type="GO" id="GO:0003878">
    <property type="term" value="F:ATP citrate synthase activity"/>
    <property type="evidence" value="ECO:0007669"/>
    <property type="project" value="UniProtKB-EC"/>
</dbReference>
<evidence type="ECO:0000256" key="2">
    <source>
        <dbReference type="ARBA" id="ARBA00009182"/>
    </source>
</evidence>
<dbReference type="PANTHER" id="PTHR11815:SF10">
    <property type="entry name" value="SUCCINATE--COA LIGASE [GDP-FORMING] SUBUNIT BETA, MITOCHONDRIAL"/>
    <property type="match status" value="1"/>
</dbReference>
<dbReference type="SUPFAM" id="SSF52210">
    <property type="entry name" value="Succinyl-CoA synthetase domains"/>
    <property type="match status" value="1"/>
</dbReference>
<dbReference type="GO" id="GO:0042709">
    <property type="term" value="C:succinate-CoA ligase complex"/>
    <property type="evidence" value="ECO:0007669"/>
    <property type="project" value="TreeGrafter"/>
</dbReference>
<dbReference type="Gene3D" id="3.30.1490.20">
    <property type="entry name" value="ATP-grasp fold, A domain"/>
    <property type="match status" value="1"/>
</dbReference>
<dbReference type="RefSeq" id="WP_088554072.1">
    <property type="nucleotide sequence ID" value="NZ_BDGJ01000101.1"/>
</dbReference>
<dbReference type="InterPro" id="IPR005809">
    <property type="entry name" value="Succ_CoA_ligase-like_bsu"/>
</dbReference>
<dbReference type="SUPFAM" id="SSF56059">
    <property type="entry name" value="Glutathione synthetase ATP-binding domain-like"/>
    <property type="match status" value="1"/>
</dbReference>
<evidence type="ECO:0000256" key="10">
    <source>
        <dbReference type="PROSITE-ProRule" id="PRU00409"/>
    </source>
</evidence>
<evidence type="ECO:0000256" key="6">
    <source>
        <dbReference type="ARBA" id="ARBA00022741"/>
    </source>
</evidence>
<dbReference type="GO" id="GO:0006104">
    <property type="term" value="P:succinyl-CoA metabolic process"/>
    <property type="evidence" value="ECO:0007669"/>
    <property type="project" value="TreeGrafter"/>
</dbReference>
<organism evidence="12 13">
    <name type="scientific">Calderihabitans maritimus</name>
    <dbReference type="NCBI Taxonomy" id="1246530"/>
    <lineage>
        <taxon>Bacteria</taxon>
        <taxon>Bacillati</taxon>
        <taxon>Bacillota</taxon>
        <taxon>Clostridia</taxon>
        <taxon>Neomoorellales</taxon>
        <taxon>Calderihabitantaceae</taxon>
        <taxon>Calderihabitans</taxon>
    </lineage>
</organism>
<evidence type="ECO:0000259" key="11">
    <source>
        <dbReference type="PROSITE" id="PS50975"/>
    </source>
</evidence>
<dbReference type="Pfam" id="PF16114">
    <property type="entry name" value="Citrate_bind"/>
    <property type="match status" value="1"/>
</dbReference>
<name>A0A1Z5HU07_9FIRM</name>
<dbReference type="FunFam" id="3.30.470.20:FF:000002">
    <property type="entry name" value="Succinate--CoA ligase [ADP-forming] subunit beta"/>
    <property type="match status" value="1"/>
</dbReference>
<comment type="similarity">
    <text evidence="2">Belongs to the succinate/malate CoA ligase beta subunit family.</text>
</comment>
<keyword evidence="8" id="KW-0012">Acyltransferase</keyword>
<comment type="caution">
    <text evidence="12">The sequence shown here is derived from an EMBL/GenBank/DDBJ whole genome shotgun (WGS) entry which is preliminary data.</text>
</comment>
<gene>
    <name evidence="12" type="ORF">KKC1_19540</name>
</gene>
<dbReference type="PANTHER" id="PTHR11815">
    <property type="entry name" value="SUCCINYL-COA SYNTHETASE BETA CHAIN"/>
    <property type="match status" value="1"/>
</dbReference>
<evidence type="ECO:0000256" key="9">
    <source>
        <dbReference type="ARBA" id="ARBA00047593"/>
    </source>
</evidence>
<accession>A0A1Z5HU07</accession>